<name>A0A2T5V7D0_9HYPH</name>
<dbReference type="InterPro" id="IPR029068">
    <property type="entry name" value="Glyas_Bleomycin-R_OHBP_Dase"/>
</dbReference>
<protein>
    <submittedName>
        <fullName evidence="2">Catechol 2,3-dioxygenase-like lactoylglutathione lyase family enzyme</fullName>
    </submittedName>
</protein>
<dbReference type="Proteomes" id="UP000244081">
    <property type="component" value="Unassembled WGS sequence"/>
</dbReference>
<dbReference type="EMBL" id="QAYG01000006">
    <property type="protein sequence ID" value="PTW59663.1"/>
    <property type="molecule type" value="Genomic_DNA"/>
</dbReference>
<dbReference type="Pfam" id="PF00903">
    <property type="entry name" value="Glyoxalase"/>
    <property type="match status" value="1"/>
</dbReference>
<accession>A0A2T5V7D0</accession>
<gene>
    <name evidence="2" type="ORF">C8N35_10644</name>
</gene>
<comment type="caution">
    <text evidence="2">The sequence shown here is derived from an EMBL/GenBank/DDBJ whole genome shotgun (WGS) entry which is preliminary data.</text>
</comment>
<evidence type="ECO:0000259" key="1">
    <source>
        <dbReference type="PROSITE" id="PS51819"/>
    </source>
</evidence>
<feature type="domain" description="VOC" evidence="1">
    <location>
        <begin position="3"/>
        <end position="121"/>
    </location>
</feature>
<dbReference type="AlphaFoldDB" id="A0A2T5V7D0"/>
<dbReference type="GO" id="GO:0016829">
    <property type="term" value="F:lyase activity"/>
    <property type="evidence" value="ECO:0007669"/>
    <property type="project" value="UniProtKB-KW"/>
</dbReference>
<dbReference type="Gene3D" id="3.30.720.120">
    <property type="match status" value="1"/>
</dbReference>
<dbReference type="OrthoDB" id="9806945at2"/>
<dbReference type="InterPro" id="IPR004360">
    <property type="entry name" value="Glyas_Fos-R_dOase_dom"/>
</dbReference>
<proteinExistence type="predicted"/>
<reference evidence="2 3" key="1">
    <citation type="submission" date="2018-04" db="EMBL/GenBank/DDBJ databases">
        <title>Genomic Encyclopedia of Archaeal and Bacterial Type Strains, Phase II (KMG-II): from individual species to whole genera.</title>
        <authorList>
            <person name="Goeker M."/>
        </authorList>
    </citation>
    <scope>NUCLEOTIDE SEQUENCE [LARGE SCALE GENOMIC DNA]</scope>
    <source>
        <strain evidence="2 3">DSM 23382</strain>
    </source>
</reference>
<dbReference type="PROSITE" id="PS51819">
    <property type="entry name" value="VOC"/>
    <property type="match status" value="1"/>
</dbReference>
<evidence type="ECO:0000313" key="2">
    <source>
        <dbReference type="EMBL" id="PTW59663.1"/>
    </source>
</evidence>
<dbReference type="SUPFAM" id="SSF54593">
    <property type="entry name" value="Glyoxalase/Bleomycin resistance protein/Dihydroxybiphenyl dioxygenase"/>
    <property type="match status" value="1"/>
</dbReference>
<dbReference type="InterPro" id="IPR037523">
    <property type="entry name" value="VOC_core"/>
</dbReference>
<evidence type="ECO:0000313" key="3">
    <source>
        <dbReference type="Proteomes" id="UP000244081"/>
    </source>
</evidence>
<dbReference type="GO" id="GO:0051213">
    <property type="term" value="F:dioxygenase activity"/>
    <property type="evidence" value="ECO:0007669"/>
    <property type="project" value="UniProtKB-KW"/>
</dbReference>
<dbReference type="InterPro" id="IPR026275">
    <property type="entry name" value="Glyoxalase/dOase/EhpR"/>
</dbReference>
<keyword evidence="2" id="KW-0560">Oxidoreductase</keyword>
<keyword evidence="3" id="KW-1185">Reference proteome</keyword>
<sequence length="127" mass="13851">MSTGDYTLLYVDDISASRDFYAGMLKREPVEDGPTFVLFILDSGAKFGLWKRDEVQPPAGPRGGHAGECCFSVADEATLERIFGDVNKRGLPIAQAPSRMDFGYTFVLLDPDGNRLRVFAPAMAPAS</sequence>
<keyword evidence="2" id="KW-0456">Lyase</keyword>
<organism evidence="2 3">
    <name type="scientific">Breoghania corrubedonensis</name>
    <dbReference type="NCBI Taxonomy" id="665038"/>
    <lineage>
        <taxon>Bacteria</taxon>
        <taxon>Pseudomonadati</taxon>
        <taxon>Pseudomonadota</taxon>
        <taxon>Alphaproteobacteria</taxon>
        <taxon>Hyphomicrobiales</taxon>
        <taxon>Stappiaceae</taxon>
        <taxon>Breoghania</taxon>
    </lineage>
</organism>
<dbReference type="Gene3D" id="3.30.720.110">
    <property type="match status" value="1"/>
</dbReference>
<keyword evidence="2" id="KW-0223">Dioxygenase</keyword>
<dbReference type="PIRSF" id="PIRSF039020">
    <property type="entry name" value="EhpR"/>
    <property type="match status" value="1"/>
</dbReference>